<name>A0A557ZTZ6_9PSEU</name>
<organism evidence="1 2">
    <name type="scientific">Amycolatopsis acidiphila</name>
    <dbReference type="NCBI Taxonomy" id="715473"/>
    <lineage>
        <taxon>Bacteria</taxon>
        <taxon>Bacillati</taxon>
        <taxon>Actinomycetota</taxon>
        <taxon>Actinomycetes</taxon>
        <taxon>Pseudonocardiales</taxon>
        <taxon>Pseudonocardiaceae</taxon>
        <taxon>Amycolatopsis</taxon>
    </lineage>
</organism>
<dbReference type="EMBL" id="VJZA01000116">
    <property type="protein sequence ID" value="TVT15487.1"/>
    <property type="molecule type" value="Genomic_DNA"/>
</dbReference>
<sequence length="114" mass="12342">MASPPESTKISLRQRLQARARDRWPTLASITTRHHGAFAYVSGHLADGTVLPLCRLRYAGSATTWGFAAYLASRDGYENSILPSGYPAGTPEEALDCACGLYLDDATAWQPPTN</sequence>
<keyword evidence="2" id="KW-1185">Reference proteome</keyword>
<accession>A0A557ZTZ6</accession>
<protein>
    <submittedName>
        <fullName evidence="1">Uncharacterized protein</fullName>
    </submittedName>
</protein>
<gene>
    <name evidence="1" type="ORF">FNH06_36075</name>
</gene>
<evidence type="ECO:0000313" key="1">
    <source>
        <dbReference type="EMBL" id="TVT15487.1"/>
    </source>
</evidence>
<reference evidence="1 2" key="1">
    <citation type="submission" date="2019-07" db="EMBL/GenBank/DDBJ databases">
        <title>New species of Amycolatopsis and Streptomyces.</title>
        <authorList>
            <person name="Duangmal K."/>
            <person name="Teo W.F.A."/>
            <person name="Lipun K."/>
        </authorList>
    </citation>
    <scope>NUCLEOTIDE SEQUENCE [LARGE SCALE GENOMIC DNA]</scope>
    <source>
        <strain evidence="1 2">JCM 30562</strain>
    </source>
</reference>
<dbReference type="AlphaFoldDB" id="A0A557ZTZ6"/>
<proteinExistence type="predicted"/>
<evidence type="ECO:0000313" key="2">
    <source>
        <dbReference type="Proteomes" id="UP000318578"/>
    </source>
</evidence>
<dbReference type="OrthoDB" id="5419957at2"/>
<comment type="caution">
    <text evidence="1">The sequence shown here is derived from an EMBL/GenBank/DDBJ whole genome shotgun (WGS) entry which is preliminary data.</text>
</comment>
<dbReference type="Proteomes" id="UP000318578">
    <property type="component" value="Unassembled WGS sequence"/>
</dbReference>